<keyword evidence="1" id="KW-0812">Transmembrane</keyword>
<keyword evidence="1" id="KW-1133">Transmembrane helix</keyword>
<evidence type="ECO:0000256" key="1">
    <source>
        <dbReference type="SAM" id="Phobius"/>
    </source>
</evidence>
<sequence length="65" mass="7244">MEFTLPVIFYAARLGLIAAAYTTVSHHPAYQEMTRPARRRLCFLAIAIVLLPLEVLAALAYLLPT</sequence>
<comment type="caution">
    <text evidence="2">The sequence shown here is derived from an EMBL/GenBank/DDBJ whole genome shotgun (WGS) entry which is preliminary data.</text>
</comment>
<dbReference type="RefSeq" id="WP_209358748.1">
    <property type="nucleotide sequence ID" value="NZ_JAGISH010000001.1"/>
</dbReference>
<keyword evidence="1" id="KW-0472">Membrane</keyword>
<accession>A0A940RZQ3</accession>
<evidence type="ECO:0000313" key="2">
    <source>
        <dbReference type="EMBL" id="MBP0481232.1"/>
    </source>
</evidence>
<dbReference type="AlphaFoldDB" id="A0A940RZQ3"/>
<feature type="transmembrane region" description="Helical" evidence="1">
    <location>
        <begin position="41"/>
        <end position="63"/>
    </location>
</feature>
<name>A0A940RZQ3_9RHOB</name>
<gene>
    <name evidence="2" type="ORF">J5474_01830</name>
</gene>
<protein>
    <submittedName>
        <fullName evidence="2">Uncharacterized protein</fullName>
    </submittedName>
</protein>
<proteinExistence type="predicted"/>
<dbReference type="EMBL" id="JAGISH010000001">
    <property type="protein sequence ID" value="MBP0481232.1"/>
    <property type="molecule type" value="Genomic_DNA"/>
</dbReference>
<evidence type="ECO:0000313" key="3">
    <source>
        <dbReference type="Proteomes" id="UP000675940"/>
    </source>
</evidence>
<organism evidence="2 3">
    <name type="scientific">Sagittula salina</name>
    <dbReference type="NCBI Taxonomy" id="2820268"/>
    <lineage>
        <taxon>Bacteria</taxon>
        <taxon>Pseudomonadati</taxon>
        <taxon>Pseudomonadota</taxon>
        <taxon>Alphaproteobacteria</taxon>
        <taxon>Rhodobacterales</taxon>
        <taxon>Roseobacteraceae</taxon>
        <taxon>Sagittula</taxon>
    </lineage>
</organism>
<feature type="transmembrane region" description="Helical" evidence="1">
    <location>
        <begin position="6"/>
        <end position="29"/>
    </location>
</feature>
<dbReference type="Proteomes" id="UP000675940">
    <property type="component" value="Unassembled WGS sequence"/>
</dbReference>
<keyword evidence="3" id="KW-1185">Reference proteome</keyword>
<reference evidence="2" key="1">
    <citation type="submission" date="2021-03" db="EMBL/GenBank/DDBJ databases">
        <title>Sagittula salina sp. nov. strain M10.9X isolated from the marine waste.</title>
        <authorList>
            <person name="Satari L."/>
            <person name="Molina-Menor E."/>
            <person name="Vidal-Verdu A."/>
            <person name="Pascual J."/>
            <person name="Pereto J."/>
            <person name="Porcar M."/>
        </authorList>
    </citation>
    <scope>NUCLEOTIDE SEQUENCE</scope>
    <source>
        <strain evidence="2">M10.9X</strain>
    </source>
</reference>